<evidence type="ECO:0000256" key="7">
    <source>
        <dbReference type="SAM" id="Phobius"/>
    </source>
</evidence>
<feature type="transmembrane region" description="Helical" evidence="7">
    <location>
        <begin position="52"/>
        <end position="75"/>
    </location>
</feature>
<evidence type="ECO:0000256" key="4">
    <source>
        <dbReference type="ARBA" id="ARBA00022840"/>
    </source>
</evidence>
<dbReference type="PROSITE" id="PS50929">
    <property type="entry name" value="ABC_TM1F"/>
    <property type="match status" value="1"/>
</dbReference>
<dbReference type="Gene3D" id="1.20.1560.10">
    <property type="entry name" value="ABC transporter type 1, transmembrane domain"/>
    <property type="match status" value="1"/>
</dbReference>
<dbReference type="PROSITE" id="PS50893">
    <property type="entry name" value="ABC_TRANSPORTER_2"/>
    <property type="match status" value="1"/>
</dbReference>
<dbReference type="InterPro" id="IPR014223">
    <property type="entry name" value="ABC_CydC/D"/>
</dbReference>
<evidence type="ECO:0000259" key="8">
    <source>
        <dbReference type="PROSITE" id="PS50893"/>
    </source>
</evidence>
<dbReference type="InterPro" id="IPR036640">
    <property type="entry name" value="ABC1_TM_sf"/>
</dbReference>
<feature type="transmembrane region" description="Helical" evidence="7">
    <location>
        <begin position="275"/>
        <end position="295"/>
    </location>
</feature>
<keyword evidence="3" id="KW-0547">Nucleotide-binding</keyword>
<dbReference type="PANTHER" id="PTHR24221">
    <property type="entry name" value="ATP-BINDING CASSETTE SUB-FAMILY B"/>
    <property type="match status" value="1"/>
</dbReference>
<evidence type="ECO:0000259" key="9">
    <source>
        <dbReference type="PROSITE" id="PS50929"/>
    </source>
</evidence>
<dbReference type="STRING" id="320497.A0U93_02205"/>
<dbReference type="EMBL" id="CP014691">
    <property type="protein sequence ID" value="AQS89208.1"/>
    <property type="molecule type" value="Genomic_DNA"/>
</dbReference>
<gene>
    <name evidence="10" type="ORF">A0U93_02205</name>
</gene>
<dbReference type="SMART" id="SM00382">
    <property type="entry name" value="AAA"/>
    <property type="match status" value="1"/>
</dbReference>
<dbReference type="Pfam" id="PF00005">
    <property type="entry name" value="ABC_tran"/>
    <property type="match status" value="1"/>
</dbReference>
<accession>A0A1U9KTN9</accession>
<dbReference type="NCBIfam" id="TIGR02868">
    <property type="entry name" value="CydC"/>
    <property type="match status" value="1"/>
</dbReference>
<sequence>MDQTVAGTIAPLREIIAIWRPYRGRLLLGGLLSLCALASGLMLMGAAGGRLAGAAIGLSVAYIAVRLAGIGRIVLRYVERLFTHDAMFRALAAVRVWFYRKLATSSAAGLGFRRSGDLLSRLVSDIETLDSLYLRLAIPLAGAVLAGPVVSVIGWRTEHGLGLGLAVLFALSAFAFPAIAAYVARRNGAALSQAEVDLRIAALDFSGGLREARAFEAEAQLVDRIEARQEQLYTFQQQQSRRLAIAGASSFLCSQIAILLALGAISVWGSVHVDLLQATILLFIVIAVFEGTMGLTRAGLTFAQVSHAALRVSEVARSQQHAGTTAVIPAMRGDIVLNDISFRWADDRRPVFKNMTLTIRCGERVALLGPSGSGKSSLAALLLKVVTPDSGSIVFAGDDIAGLDTDQWRKRIAWLSQSTHLFDDTIRNNLLLVRPEATDEALWHALDQARIGDFVRALPDGLDAWIGEGGSRLSGGQGRRIALARTLLSDAPILILDEPATGLDADTERDFLRTLNETTTGRTVLLIAHRLTGIEKLDRVWRLQDGQAVAMPL</sequence>
<dbReference type="SUPFAM" id="SSF52540">
    <property type="entry name" value="P-loop containing nucleoside triphosphate hydrolases"/>
    <property type="match status" value="1"/>
</dbReference>
<protein>
    <submittedName>
        <fullName evidence="10">Thiol reductant ABC exporter subunit CydC</fullName>
    </submittedName>
</protein>
<comment type="subcellular location">
    <subcellularLocation>
        <location evidence="1">Cell membrane</location>
        <topology evidence="1">Multi-pass membrane protein</topology>
    </subcellularLocation>
</comment>
<dbReference type="PANTHER" id="PTHR24221:SF653">
    <property type="entry name" value="TRANSPORT ATP-BINDING PROTEIN CYDC"/>
    <property type="match status" value="1"/>
</dbReference>
<proteinExistence type="predicted"/>
<dbReference type="RefSeq" id="WP_077808261.1">
    <property type="nucleotide sequence ID" value="NZ_BJXS01000004.1"/>
</dbReference>
<keyword evidence="5 7" id="KW-1133">Transmembrane helix</keyword>
<name>A0A1U9KTN9_9PROT</name>
<feature type="transmembrane region" description="Helical" evidence="7">
    <location>
        <begin position="161"/>
        <end position="184"/>
    </location>
</feature>
<keyword evidence="6 7" id="KW-0472">Membrane</keyword>
<dbReference type="GO" id="GO:0005886">
    <property type="term" value="C:plasma membrane"/>
    <property type="evidence" value="ECO:0007669"/>
    <property type="project" value="UniProtKB-SubCell"/>
</dbReference>
<dbReference type="InterPro" id="IPR027417">
    <property type="entry name" value="P-loop_NTPase"/>
</dbReference>
<dbReference type="OrthoDB" id="5288404at2"/>
<keyword evidence="4" id="KW-0067">ATP-binding</keyword>
<feature type="transmembrane region" description="Helical" evidence="7">
    <location>
        <begin position="26"/>
        <end position="46"/>
    </location>
</feature>
<dbReference type="AlphaFoldDB" id="A0A1U9KTN9"/>
<evidence type="ECO:0000313" key="11">
    <source>
        <dbReference type="Proteomes" id="UP000188604"/>
    </source>
</evidence>
<organism evidence="10 11">
    <name type="scientific">Neoasaia chiangmaiensis</name>
    <dbReference type="NCBI Taxonomy" id="320497"/>
    <lineage>
        <taxon>Bacteria</taxon>
        <taxon>Pseudomonadati</taxon>
        <taxon>Pseudomonadota</taxon>
        <taxon>Alphaproteobacteria</taxon>
        <taxon>Acetobacterales</taxon>
        <taxon>Acetobacteraceae</taxon>
        <taxon>Neoasaia</taxon>
    </lineage>
</organism>
<dbReference type="InterPro" id="IPR003439">
    <property type="entry name" value="ABC_transporter-like_ATP-bd"/>
</dbReference>
<dbReference type="GO" id="GO:0016887">
    <property type="term" value="F:ATP hydrolysis activity"/>
    <property type="evidence" value="ECO:0007669"/>
    <property type="project" value="InterPro"/>
</dbReference>
<dbReference type="InterPro" id="IPR011527">
    <property type="entry name" value="ABC1_TM_dom"/>
</dbReference>
<dbReference type="GO" id="GO:0045454">
    <property type="term" value="P:cell redox homeostasis"/>
    <property type="evidence" value="ECO:0007669"/>
    <property type="project" value="InterPro"/>
</dbReference>
<dbReference type="SUPFAM" id="SSF90123">
    <property type="entry name" value="ABC transporter transmembrane region"/>
    <property type="match status" value="1"/>
</dbReference>
<feature type="transmembrane region" description="Helical" evidence="7">
    <location>
        <begin position="132"/>
        <end position="155"/>
    </location>
</feature>
<evidence type="ECO:0000256" key="2">
    <source>
        <dbReference type="ARBA" id="ARBA00022692"/>
    </source>
</evidence>
<evidence type="ECO:0000256" key="1">
    <source>
        <dbReference type="ARBA" id="ARBA00004651"/>
    </source>
</evidence>
<dbReference type="InterPro" id="IPR003593">
    <property type="entry name" value="AAA+_ATPase"/>
</dbReference>
<dbReference type="InterPro" id="IPR039421">
    <property type="entry name" value="Type_1_exporter"/>
</dbReference>
<dbReference type="Proteomes" id="UP000188604">
    <property type="component" value="Chromosome"/>
</dbReference>
<evidence type="ECO:0000256" key="5">
    <source>
        <dbReference type="ARBA" id="ARBA00022989"/>
    </source>
</evidence>
<keyword evidence="11" id="KW-1185">Reference proteome</keyword>
<feature type="transmembrane region" description="Helical" evidence="7">
    <location>
        <begin position="243"/>
        <end position="269"/>
    </location>
</feature>
<dbReference type="GO" id="GO:0140359">
    <property type="term" value="F:ABC-type transporter activity"/>
    <property type="evidence" value="ECO:0007669"/>
    <property type="project" value="InterPro"/>
</dbReference>
<dbReference type="KEGG" id="nch:A0U93_02205"/>
<feature type="domain" description="ABC transporter" evidence="8">
    <location>
        <begin position="335"/>
        <end position="553"/>
    </location>
</feature>
<dbReference type="GO" id="GO:0034775">
    <property type="term" value="P:glutathione transmembrane transport"/>
    <property type="evidence" value="ECO:0007669"/>
    <property type="project" value="InterPro"/>
</dbReference>
<evidence type="ECO:0000256" key="3">
    <source>
        <dbReference type="ARBA" id="ARBA00022741"/>
    </source>
</evidence>
<reference evidence="10 11" key="1">
    <citation type="submission" date="2016-03" db="EMBL/GenBank/DDBJ databases">
        <title>Acetic acid bacteria sequencing.</title>
        <authorList>
            <person name="Brandt J."/>
            <person name="Jakob F."/>
            <person name="Vogel R.F."/>
        </authorList>
    </citation>
    <scope>NUCLEOTIDE SEQUENCE [LARGE SCALE GENOMIC DNA]</scope>
    <source>
        <strain evidence="10 11">NBRC 101099</strain>
    </source>
</reference>
<dbReference type="GO" id="GO:0005524">
    <property type="term" value="F:ATP binding"/>
    <property type="evidence" value="ECO:0007669"/>
    <property type="project" value="UniProtKB-KW"/>
</dbReference>
<dbReference type="Gene3D" id="3.40.50.300">
    <property type="entry name" value="P-loop containing nucleotide triphosphate hydrolases"/>
    <property type="match status" value="1"/>
</dbReference>
<evidence type="ECO:0000256" key="6">
    <source>
        <dbReference type="ARBA" id="ARBA00023136"/>
    </source>
</evidence>
<feature type="domain" description="ABC transmembrane type-1" evidence="9">
    <location>
        <begin position="26"/>
        <end position="307"/>
    </location>
</feature>
<evidence type="ECO:0000313" key="10">
    <source>
        <dbReference type="EMBL" id="AQS89208.1"/>
    </source>
</evidence>
<dbReference type="GO" id="GO:0034040">
    <property type="term" value="F:ATPase-coupled lipid transmembrane transporter activity"/>
    <property type="evidence" value="ECO:0007669"/>
    <property type="project" value="TreeGrafter"/>
</dbReference>
<keyword evidence="2 7" id="KW-0812">Transmembrane</keyword>